<gene>
    <name evidence="1" type="ORF">D5086_003914</name>
</gene>
<evidence type="ECO:0000313" key="1">
    <source>
        <dbReference type="EMBL" id="KAL3612894.1"/>
    </source>
</evidence>
<name>A0ACC4D7J4_POPAL</name>
<dbReference type="Proteomes" id="UP000309997">
    <property type="component" value="Unassembled WGS sequence"/>
</dbReference>
<evidence type="ECO:0000313" key="2">
    <source>
        <dbReference type="Proteomes" id="UP000309997"/>
    </source>
</evidence>
<keyword evidence="2" id="KW-1185">Reference proteome</keyword>
<proteinExistence type="predicted"/>
<organism evidence="1 2">
    <name type="scientific">Populus alba</name>
    <name type="common">White poplar</name>
    <dbReference type="NCBI Taxonomy" id="43335"/>
    <lineage>
        <taxon>Eukaryota</taxon>
        <taxon>Viridiplantae</taxon>
        <taxon>Streptophyta</taxon>
        <taxon>Embryophyta</taxon>
        <taxon>Tracheophyta</taxon>
        <taxon>Spermatophyta</taxon>
        <taxon>Magnoliopsida</taxon>
        <taxon>eudicotyledons</taxon>
        <taxon>Gunneridae</taxon>
        <taxon>Pentapetalae</taxon>
        <taxon>rosids</taxon>
        <taxon>fabids</taxon>
        <taxon>Malpighiales</taxon>
        <taxon>Salicaceae</taxon>
        <taxon>Saliceae</taxon>
        <taxon>Populus</taxon>
    </lineage>
</organism>
<dbReference type="EMBL" id="RCHU02000001">
    <property type="protein sequence ID" value="KAL3612894.1"/>
    <property type="molecule type" value="Genomic_DNA"/>
</dbReference>
<reference evidence="1 2" key="1">
    <citation type="journal article" date="2024" name="Plant Biotechnol. J.">
        <title>Genome and CRISPR/Cas9 system of a widespread forest tree (Populus alba) in the world.</title>
        <authorList>
            <person name="Liu Y.J."/>
            <person name="Jiang P.F."/>
            <person name="Han X.M."/>
            <person name="Li X.Y."/>
            <person name="Wang H.M."/>
            <person name="Wang Y.J."/>
            <person name="Wang X.X."/>
            <person name="Zeng Q.Y."/>
        </authorList>
    </citation>
    <scope>NUCLEOTIDE SEQUENCE [LARGE SCALE GENOMIC DNA]</scope>
    <source>
        <strain evidence="2">cv. PAL-ZL1</strain>
    </source>
</reference>
<accession>A0ACC4D7J4</accession>
<protein>
    <submittedName>
        <fullName evidence="1">Uncharacterized protein</fullName>
    </submittedName>
</protein>
<sequence length="92" mass="10113">MSSDPFGILMGDPLEDKHIHTWIHTRLSGVVNGVGSDPEKKFLLKSIDWIDTSPGIDSGSLFPADERFLELLHFPIPIGKDAGKNLLDTSIN</sequence>
<comment type="caution">
    <text evidence="1">The sequence shown here is derived from an EMBL/GenBank/DDBJ whole genome shotgun (WGS) entry which is preliminary data.</text>
</comment>